<sequence length="74" mass="8152">KAREYAGTPKAELSLPKELKAADLLNFICAEYNLENFKNTLILALNEDYVEDSEELVLLEEGDELAVIPPISGG</sequence>
<dbReference type="InterPro" id="IPR016155">
    <property type="entry name" value="Mopterin_synth/thiamin_S_b"/>
</dbReference>
<dbReference type="EnsemblMetazoa" id="MESCA007971-RA">
    <property type="protein sequence ID" value="MESCA007971-PA"/>
    <property type="gene ID" value="MESCA007971"/>
</dbReference>
<evidence type="ECO:0000313" key="2">
    <source>
        <dbReference type="EnsemblMetazoa" id="MESCA007971-PA"/>
    </source>
</evidence>
<accession>T1GW03</accession>
<evidence type="ECO:0000256" key="1">
    <source>
        <dbReference type="ARBA" id="ARBA00022741"/>
    </source>
</evidence>
<dbReference type="GO" id="GO:0006777">
    <property type="term" value="P:Mo-molybdopterin cofactor biosynthetic process"/>
    <property type="evidence" value="ECO:0007669"/>
    <property type="project" value="InterPro"/>
</dbReference>
<dbReference type="Pfam" id="PF02597">
    <property type="entry name" value="ThiS"/>
    <property type="match status" value="1"/>
</dbReference>
<dbReference type="Proteomes" id="UP000015102">
    <property type="component" value="Unassembled WGS sequence"/>
</dbReference>
<dbReference type="EMBL" id="CAQQ02099842">
    <property type="status" value="NOT_ANNOTATED_CDS"/>
    <property type="molecule type" value="Genomic_DNA"/>
</dbReference>
<dbReference type="Gene3D" id="3.10.20.30">
    <property type="match status" value="1"/>
</dbReference>
<proteinExistence type="predicted"/>
<dbReference type="GO" id="GO:1990133">
    <property type="term" value="C:molybdopterin adenylyltransferase complex"/>
    <property type="evidence" value="ECO:0007669"/>
    <property type="project" value="TreeGrafter"/>
</dbReference>
<dbReference type="STRING" id="36166.T1GW03"/>
<name>T1GW03_MEGSC</name>
<dbReference type="HOGENOM" id="CLU_114601_4_3_1"/>
<dbReference type="InterPro" id="IPR003749">
    <property type="entry name" value="ThiS/MoaD-like"/>
</dbReference>
<reference evidence="2" key="2">
    <citation type="submission" date="2015-06" db="UniProtKB">
        <authorList>
            <consortium name="EnsemblMetazoa"/>
        </authorList>
    </citation>
    <scope>IDENTIFICATION</scope>
</reference>
<dbReference type="SUPFAM" id="SSF54285">
    <property type="entry name" value="MoaD/ThiS"/>
    <property type="match status" value="1"/>
</dbReference>
<reference evidence="3" key="1">
    <citation type="submission" date="2013-02" db="EMBL/GenBank/DDBJ databases">
        <authorList>
            <person name="Hughes D."/>
        </authorList>
    </citation>
    <scope>NUCLEOTIDE SEQUENCE</scope>
    <source>
        <strain>Durham</strain>
        <strain evidence="3">NC isolate 2 -- Noor lab</strain>
    </source>
</reference>
<dbReference type="OMA" id="HVLFFAK"/>
<dbReference type="UniPathway" id="UPA00344"/>
<dbReference type="CDD" id="cd00754">
    <property type="entry name" value="Ubl_MoaD"/>
    <property type="match status" value="1"/>
</dbReference>
<dbReference type="GO" id="GO:0000166">
    <property type="term" value="F:nucleotide binding"/>
    <property type="evidence" value="ECO:0007669"/>
    <property type="project" value="UniProtKB-KW"/>
</dbReference>
<dbReference type="InterPro" id="IPR044672">
    <property type="entry name" value="MOCS2A"/>
</dbReference>
<protein>
    <recommendedName>
        <fullName evidence="4">Molybdopterin synthase sulfur carrier subunit</fullName>
    </recommendedName>
</protein>
<evidence type="ECO:0000313" key="3">
    <source>
        <dbReference type="Proteomes" id="UP000015102"/>
    </source>
</evidence>
<evidence type="ECO:0008006" key="4">
    <source>
        <dbReference type="Google" id="ProtNLM"/>
    </source>
</evidence>
<keyword evidence="1" id="KW-0547">Nucleotide-binding</keyword>
<organism evidence="2 3">
    <name type="scientific">Megaselia scalaris</name>
    <name type="common">Humpbacked fly</name>
    <name type="synonym">Phora scalaris</name>
    <dbReference type="NCBI Taxonomy" id="36166"/>
    <lineage>
        <taxon>Eukaryota</taxon>
        <taxon>Metazoa</taxon>
        <taxon>Ecdysozoa</taxon>
        <taxon>Arthropoda</taxon>
        <taxon>Hexapoda</taxon>
        <taxon>Insecta</taxon>
        <taxon>Pterygota</taxon>
        <taxon>Neoptera</taxon>
        <taxon>Endopterygota</taxon>
        <taxon>Diptera</taxon>
        <taxon>Brachycera</taxon>
        <taxon>Muscomorpha</taxon>
        <taxon>Platypezoidea</taxon>
        <taxon>Phoridae</taxon>
        <taxon>Megaseliini</taxon>
        <taxon>Megaselia</taxon>
    </lineage>
</organism>
<dbReference type="InterPro" id="IPR012675">
    <property type="entry name" value="Beta-grasp_dom_sf"/>
</dbReference>
<dbReference type="PANTHER" id="PTHR33359">
    <property type="entry name" value="MOLYBDOPTERIN SYNTHASE SULFUR CARRIER SUBUNIT"/>
    <property type="match status" value="1"/>
</dbReference>
<dbReference type="PANTHER" id="PTHR33359:SF1">
    <property type="entry name" value="MOLYBDOPTERIN SYNTHASE SULFUR CARRIER SUBUNIT"/>
    <property type="match status" value="1"/>
</dbReference>
<keyword evidence="3" id="KW-1185">Reference proteome</keyword>
<dbReference type="AlphaFoldDB" id="T1GW03"/>